<accession>A4SSQ5</accession>
<dbReference type="HOGENOM" id="CLU_155686_0_0_6"/>
<dbReference type="AlphaFoldDB" id="A4SSQ5"/>
<proteinExistence type="predicted"/>
<dbReference type="Proteomes" id="UP000000225">
    <property type="component" value="Chromosome"/>
</dbReference>
<dbReference type="KEGG" id="asa:ASA_3975"/>
<gene>
    <name evidence="2" type="ordered locus">ASA_3975</name>
</gene>
<dbReference type="EMBL" id="CP000644">
    <property type="protein sequence ID" value="ABO91927.1"/>
    <property type="molecule type" value="Genomic_DNA"/>
</dbReference>
<dbReference type="Pfam" id="PF09413">
    <property type="entry name" value="DUF2007"/>
    <property type="match status" value="1"/>
</dbReference>
<protein>
    <recommendedName>
        <fullName evidence="1">DUF2007 domain-containing protein</fullName>
    </recommendedName>
</protein>
<dbReference type="eggNOG" id="ENOG5033139">
    <property type="taxonomic scope" value="Bacteria"/>
</dbReference>
<evidence type="ECO:0000313" key="3">
    <source>
        <dbReference type="Proteomes" id="UP000000225"/>
    </source>
</evidence>
<evidence type="ECO:0000259" key="1">
    <source>
        <dbReference type="Pfam" id="PF09413"/>
    </source>
</evidence>
<dbReference type="InterPro" id="IPR018551">
    <property type="entry name" value="DUF2007"/>
</dbReference>
<feature type="domain" description="DUF2007" evidence="1">
    <location>
        <begin position="35"/>
        <end position="101"/>
    </location>
</feature>
<sequence length="135" mass="15168">MDHGIQVRSRGWKRGMVSARHGINKRLQGEGMDQWINLYRASHSLEAHALKGALEVEGVLVRLNGEALSGALGELPVDLLQVTLMVREQDRSKAGRVIERYQQRQGNGWLCGQCGEENGANFEVCWRCHHDPHDS</sequence>
<organism evidence="2 3">
    <name type="scientific">Aeromonas salmonicida (strain A449)</name>
    <dbReference type="NCBI Taxonomy" id="382245"/>
    <lineage>
        <taxon>Bacteria</taxon>
        <taxon>Pseudomonadati</taxon>
        <taxon>Pseudomonadota</taxon>
        <taxon>Gammaproteobacteria</taxon>
        <taxon>Aeromonadales</taxon>
        <taxon>Aeromonadaceae</taxon>
        <taxon>Aeromonas</taxon>
    </lineage>
</organism>
<reference evidence="3" key="1">
    <citation type="journal article" date="2008" name="BMC Genomics">
        <title>The genome of Aeromonas salmonicida subsp. salmonicida A449: insights into the evolution of a fish pathogen.</title>
        <authorList>
            <person name="Reith M.E."/>
            <person name="Singh R.K."/>
            <person name="Curtis B."/>
            <person name="Boyd J.M."/>
            <person name="Bouevitch A."/>
            <person name="Kimball J."/>
            <person name="Munholland J."/>
            <person name="Murphy C."/>
            <person name="Sarty D."/>
            <person name="Williams J."/>
            <person name="Nash J.H."/>
            <person name="Johnson S.C."/>
            <person name="Brown L.L."/>
        </authorList>
    </citation>
    <scope>NUCLEOTIDE SEQUENCE [LARGE SCALE GENOMIC DNA]</scope>
    <source>
        <strain evidence="3">A449</strain>
    </source>
</reference>
<evidence type="ECO:0000313" key="2">
    <source>
        <dbReference type="EMBL" id="ABO91927.1"/>
    </source>
</evidence>
<name>A4SSQ5_AERS4</name>
<dbReference type="STRING" id="29491.GCA_000820065_02667"/>